<keyword evidence="4" id="KW-1133">Transmembrane helix</keyword>
<accession>A0AAN7QIF1</accession>
<dbReference type="PANTHER" id="PTHR32444">
    <property type="entry name" value="BULB-TYPE LECTIN DOMAIN-CONTAINING PROTEIN"/>
    <property type="match status" value="1"/>
</dbReference>
<feature type="chain" id="PRO_5042810224" description="Apple domain-containing protein" evidence="5">
    <location>
        <begin position="25"/>
        <end position="492"/>
    </location>
</feature>
<comment type="caution">
    <text evidence="7">The sequence shown here is derived from an EMBL/GenBank/DDBJ whole genome shotgun (WGS) entry which is preliminary data.</text>
</comment>
<evidence type="ECO:0000256" key="3">
    <source>
        <dbReference type="ARBA" id="ARBA00023180"/>
    </source>
</evidence>
<organism evidence="7 8">
    <name type="scientific">Trapa incisa</name>
    <dbReference type="NCBI Taxonomy" id="236973"/>
    <lineage>
        <taxon>Eukaryota</taxon>
        <taxon>Viridiplantae</taxon>
        <taxon>Streptophyta</taxon>
        <taxon>Embryophyta</taxon>
        <taxon>Tracheophyta</taxon>
        <taxon>Spermatophyta</taxon>
        <taxon>Magnoliopsida</taxon>
        <taxon>eudicotyledons</taxon>
        <taxon>Gunneridae</taxon>
        <taxon>Pentapetalae</taxon>
        <taxon>rosids</taxon>
        <taxon>malvids</taxon>
        <taxon>Myrtales</taxon>
        <taxon>Lythraceae</taxon>
        <taxon>Trapa</taxon>
    </lineage>
</organism>
<dbReference type="Gene3D" id="2.90.10.30">
    <property type="match status" value="1"/>
</dbReference>
<keyword evidence="2" id="KW-1015">Disulfide bond</keyword>
<reference evidence="7 8" key="1">
    <citation type="journal article" date="2023" name="Hortic Res">
        <title>Pangenome of water caltrop reveals structural variations and asymmetric subgenome divergence after allopolyploidization.</title>
        <authorList>
            <person name="Zhang X."/>
            <person name="Chen Y."/>
            <person name="Wang L."/>
            <person name="Yuan Y."/>
            <person name="Fang M."/>
            <person name="Shi L."/>
            <person name="Lu R."/>
            <person name="Comes H.P."/>
            <person name="Ma Y."/>
            <person name="Chen Y."/>
            <person name="Huang G."/>
            <person name="Zhou Y."/>
            <person name="Zheng Z."/>
            <person name="Qiu Y."/>
        </authorList>
    </citation>
    <scope>NUCLEOTIDE SEQUENCE [LARGE SCALE GENOMIC DNA]</scope>
    <source>
        <tissue evidence="7">Roots</tissue>
    </source>
</reference>
<dbReference type="Pfam" id="PF01453">
    <property type="entry name" value="B_lectin"/>
    <property type="match status" value="1"/>
</dbReference>
<dbReference type="Pfam" id="PF00954">
    <property type="entry name" value="S_locus_glycop"/>
    <property type="match status" value="1"/>
</dbReference>
<feature type="transmembrane region" description="Helical" evidence="4">
    <location>
        <begin position="428"/>
        <end position="449"/>
    </location>
</feature>
<evidence type="ECO:0000256" key="4">
    <source>
        <dbReference type="SAM" id="Phobius"/>
    </source>
</evidence>
<name>A0AAN7QIF1_9MYRT</name>
<evidence type="ECO:0000313" key="8">
    <source>
        <dbReference type="Proteomes" id="UP001345219"/>
    </source>
</evidence>
<keyword evidence="8" id="KW-1185">Reference proteome</keyword>
<keyword evidence="4" id="KW-0812">Transmembrane</keyword>
<dbReference type="GO" id="GO:0048544">
    <property type="term" value="P:recognition of pollen"/>
    <property type="evidence" value="ECO:0007669"/>
    <property type="project" value="InterPro"/>
</dbReference>
<dbReference type="PROSITE" id="PS50948">
    <property type="entry name" value="PAN"/>
    <property type="match status" value="1"/>
</dbReference>
<dbReference type="SUPFAM" id="SSF51110">
    <property type="entry name" value="alpha-D-mannose-specific plant lectins"/>
    <property type="match status" value="1"/>
</dbReference>
<dbReference type="AlphaFoldDB" id="A0AAN7QIF1"/>
<evidence type="ECO:0000313" key="7">
    <source>
        <dbReference type="EMBL" id="KAK4765935.1"/>
    </source>
</evidence>
<dbReference type="PANTHER" id="PTHR32444:SF108">
    <property type="entry name" value="OS02G0527900 PROTEIN"/>
    <property type="match status" value="1"/>
</dbReference>
<evidence type="ECO:0000256" key="2">
    <source>
        <dbReference type="ARBA" id="ARBA00023157"/>
    </source>
</evidence>
<feature type="signal peptide" evidence="5">
    <location>
        <begin position="1"/>
        <end position="24"/>
    </location>
</feature>
<proteinExistence type="predicted"/>
<dbReference type="EMBL" id="JAXIOK010000007">
    <property type="protein sequence ID" value="KAK4765935.1"/>
    <property type="molecule type" value="Genomic_DNA"/>
</dbReference>
<evidence type="ECO:0000259" key="6">
    <source>
        <dbReference type="PROSITE" id="PS50948"/>
    </source>
</evidence>
<keyword evidence="1 5" id="KW-0732">Signal</keyword>
<feature type="domain" description="Apple" evidence="6">
    <location>
        <begin position="329"/>
        <end position="413"/>
    </location>
</feature>
<protein>
    <recommendedName>
        <fullName evidence="6">Apple domain-containing protein</fullName>
    </recommendedName>
</protein>
<keyword evidence="3" id="KW-0325">Glycoprotein</keyword>
<keyword evidence="4" id="KW-0472">Membrane</keyword>
<sequence>MVLLLHGAIAVLVLLILLLRSAQAAETELLLGFAATPSRSRPPFQPILTDPTGNFSLGFLRMDQTELALAVIHVGSAEPLWSAEIAPPVKWSDRIELSFNGSLVISDRWAGVLWSTHSDDGARAVLLNTSDLQVQSNGAPPAVLWRSFNFPKNTLVQNQNFTSTMSLVSTNQLYTMRLGYNFIGLYANFGRGKQQMYWKHKALEAKASIVEGGGPIYARVNPDGFLSMHQNSTKPVDIETFSIFQRLVNSFIILRLESDGNLKGYYWNGSAWITDYRAITDFCELPSPCGLYGLCSRDNGGGGSCTCLDTKRTEPEGLGKCGHGSGDFCRPSRFDGSLQVLRMTGVELPFKELMWDRTGLSLEQCVGSCEGNCSCWGVVFNNATGFCYVFDYPIETLVRVADESKVGYFKVREKGWTKAYEIGHGVGVVVWVVIGLAALGSVVAATVYVDRWREGRRRGVTGQSEEESKIVPGQYKDLRSASFKSIEMGSGS</sequence>
<dbReference type="InterPro" id="IPR001480">
    <property type="entry name" value="Bulb-type_lectin_dom"/>
</dbReference>
<dbReference type="Proteomes" id="UP001345219">
    <property type="component" value="Chromosome 7"/>
</dbReference>
<gene>
    <name evidence="7" type="ORF">SAY87_007577</name>
</gene>
<evidence type="ECO:0000256" key="1">
    <source>
        <dbReference type="ARBA" id="ARBA00022729"/>
    </source>
</evidence>
<dbReference type="InterPro" id="IPR000858">
    <property type="entry name" value="S_locus_glycoprot_dom"/>
</dbReference>
<dbReference type="InterPro" id="IPR036426">
    <property type="entry name" value="Bulb-type_lectin_dom_sf"/>
</dbReference>
<dbReference type="InterPro" id="IPR003609">
    <property type="entry name" value="Pan_app"/>
</dbReference>
<evidence type="ECO:0000256" key="5">
    <source>
        <dbReference type="SAM" id="SignalP"/>
    </source>
</evidence>